<sequence>MPDIISKLFSERHQETDLQKSVVSFSPDASKINTKIKKQNFMDILELIQMSIEMSKTRNDIKLIGEYQDKLIETTNKLSCAMPNKLKINSVITSGTSMPIMIAEKPFFLP</sequence>
<evidence type="ECO:0000313" key="1">
    <source>
        <dbReference type="EMBL" id="CAD2188644.1"/>
    </source>
</evidence>
<accession>A0A6V7WNP4</accession>
<proteinExistence type="predicted"/>
<dbReference type="AlphaFoldDB" id="A0A6V7WNP4"/>
<comment type="caution">
    <text evidence="1">The sequence shown here is derived from an EMBL/GenBank/DDBJ whole genome shotgun (WGS) entry which is preliminary data.</text>
</comment>
<gene>
    <name evidence="1" type="ORF">MENT_LOCUS41305</name>
</gene>
<reference evidence="1 2" key="1">
    <citation type="submission" date="2020-08" db="EMBL/GenBank/DDBJ databases">
        <authorList>
            <person name="Koutsovoulos G."/>
            <person name="Danchin GJ E."/>
        </authorList>
    </citation>
    <scope>NUCLEOTIDE SEQUENCE [LARGE SCALE GENOMIC DNA]</scope>
</reference>
<name>A0A6V7WNP4_MELEN</name>
<dbReference type="Proteomes" id="UP000580250">
    <property type="component" value="Unassembled WGS sequence"/>
</dbReference>
<organism evidence="1 2">
    <name type="scientific">Meloidogyne enterolobii</name>
    <name type="common">Root-knot nematode worm</name>
    <name type="synonym">Meloidogyne mayaguensis</name>
    <dbReference type="NCBI Taxonomy" id="390850"/>
    <lineage>
        <taxon>Eukaryota</taxon>
        <taxon>Metazoa</taxon>
        <taxon>Ecdysozoa</taxon>
        <taxon>Nematoda</taxon>
        <taxon>Chromadorea</taxon>
        <taxon>Rhabditida</taxon>
        <taxon>Tylenchina</taxon>
        <taxon>Tylenchomorpha</taxon>
        <taxon>Tylenchoidea</taxon>
        <taxon>Meloidogynidae</taxon>
        <taxon>Meloidogyninae</taxon>
        <taxon>Meloidogyne</taxon>
    </lineage>
</organism>
<protein>
    <submittedName>
        <fullName evidence="1">Uncharacterized protein</fullName>
    </submittedName>
</protein>
<dbReference type="EMBL" id="CAJEWN010000705">
    <property type="protein sequence ID" value="CAD2188644.1"/>
    <property type="molecule type" value="Genomic_DNA"/>
</dbReference>
<evidence type="ECO:0000313" key="2">
    <source>
        <dbReference type="Proteomes" id="UP000580250"/>
    </source>
</evidence>